<feature type="compositionally biased region" description="Acidic residues" evidence="1">
    <location>
        <begin position="519"/>
        <end position="528"/>
    </location>
</feature>
<dbReference type="Pfam" id="PF16880">
    <property type="entry name" value="EHD_N"/>
    <property type="match status" value="1"/>
</dbReference>
<dbReference type="InterPro" id="IPR008197">
    <property type="entry name" value="WAP_dom"/>
</dbReference>
<feature type="region of interest" description="Disordered" evidence="1">
    <location>
        <begin position="366"/>
        <end position="400"/>
    </location>
</feature>
<dbReference type="InterPro" id="IPR031692">
    <property type="entry name" value="EHD_N"/>
</dbReference>
<feature type="compositionally biased region" description="Basic residues" evidence="1">
    <location>
        <begin position="1346"/>
        <end position="1355"/>
    </location>
</feature>
<feature type="domain" description="WAP" evidence="3">
    <location>
        <begin position="538"/>
        <end position="585"/>
    </location>
</feature>
<feature type="compositionally biased region" description="Acidic residues" evidence="1">
    <location>
        <begin position="370"/>
        <end position="381"/>
    </location>
</feature>
<feature type="region of interest" description="Disordered" evidence="1">
    <location>
        <begin position="519"/>
        <end position="549"/>
    </location>
</feature>
<dbReference type="SUPFAM" id="SSF52540">
    <property type="entry name" value="P-loop containing nucleoside triphosphate hydrolases"/>
    <property type="match status" value="1"/>
</dbReference>
<feature type="compositionally biased region" description="Acidic residues" evidence="1">
    <location>
        <begin position="593"/>
        <end position="602"/>
    </location>
</feature>
<dbReference type="CDD" id="cd09913">
    <property type="entry name" value="EHD"/>
    <property type="match status" value="1"/>
</dbReference>
<feature type="region of interest" description="Disordered" evidence="1">
    <location>
        <begin position="805"/>
        <end position="906"/>
    </location>
</feature>
<feature type="region of interest" description="Disordered" evidence="1">
    <location>
        <begin position="260"/>
        <end position="333"/>
    </location>
</feature>
<feature type="domain" description="WAP" evidence="3">
    <location>
        <begin position="391"/>
        <end position="439"/>
    </location>
</feature>
<feature type="region of interest" description="Disordered" evidence="1">
    <location>
        <begin position="439"/>
        <end position="474"/>
    </location>
</feature>
<gene>
    <name evidence="4" type="ORF">CEUTPL_LOCUS9</name>
</gene>
<dbReference type="Proteomes" id="UP001152799">
    <property type="component" value="Chromosome 1"/>
</dbReference>
<feature type="compositionally biased region" description="Acidic residues" evidence="1">
    <location>
        <begin position="443"/>
        <end position="455"/>
    </location>
</feature>
<feature type="compositionally biased region" description="Basic and acidic residues" evidence="1">
    <location>
        <begin position="828"/>
        <end position="843"/>
    </location>
</feature>
<protein>
    <recommendedName>
        <fullName evidence="3">WAP domain-containing protein</fullName>
    </recommendedName>
</protein>
<feature type="compositionally biased region" description="Basic and acidic residues" evidence="1">
    <location>
        <begin position="156"/>
        <end position="192"/>
    </location>
</feature>
<feature type="compositionally biased region" description="Basic and acidic residues" evidence="1">
    <location>
        <begin position="603"/>
        <end position="617"/>
    </location>
</feature>
<feature type="compositionally biased region" description="Pro residues" evidence="1">
    <location>
        <begin position="844"/>
        <end position="854"/>
    </location>
</feature>
<dbReference type="PROSITE" id="PS51390">
    <property type="entry name" value="WAP"/>
    <property type="match status" value="4"/>
</dbReference>
<feature type="compositionally biased region" description="Acidic residues" evidence="1">
    <location>
        <begin position="738"/>
        <end position="749"/>
    </location>
</feature>
<feature type="compositionally biased region" description="Acidic residues" evidence="1">
    <location>
        <begin position="662"/>
        <end position="675"/>
    </location>
</feature>
<proteinExistence type="predicted"/>
<evidence type="ECO:0000256" key="1">
    <source>
        <dbReference type="SAM" id="MobiDB-lite"/>
    </source>
</evidence>
<feature type="compositionally biased region" description="Basic and acidic residues" evidence="1">
    <location>
        <begin position="101"/>
        <end position="111"/>
    </location>
</feature>
<dbReference type="GO" id="GO:0030414">
    <property type="term" value="F:peptidase inhibitor activity"/>
    <property type="evidence" value="ECO:0007669"/>
    <property type="project" value="InterPro"/>
</dbReference>
<evidence type="ECO:0000256" key="2">
    <source>
        <dbReference type="SAM" id="SignalP"/>
    </source>
</evidence>
<feature type="domain" description="WAP" evidence="3">
    <location>
        <begin position="464"/>
        <end position="512"/>
    </location>
</feature>
<keyword evidence="5" id="KW-1185">Reference proteome</keyword>
<dbReference type="InterPro" id="IPR051943">
    <property type="entry name" value="TRAFAC_Dynamin-like_GTPase"/>
</dbReference>
<feature type="region of interest" description="Disordered" evidence="1">
    <location>
        <begin position="101"/>
        <end position="230"/>
    </location>
</feature>
<feature type="compositionally biased region" description="Basic and acidic residues" evidence="1">
    <location>
        <begin position="199"/>
        <end position="215"/>
    </location>
</feature>
<name>A0A9N9M8W4_9CUCU</name>
<feature type="chain" id="PRO_5040369913" description="WAP domain-containing protein" evidence="2">
    <location>
        <begin position="25"/>
        <end position="1355"/>
    </location>
</feature>
<reference evidence="4" key="1">
    <citation type="submission" date="2022-01" db="EMBL/GenBank/DDBJ databases">
        <authorList>
            <person name="King R."/>
        </authorList>
    </citation>
    <scope>NUCLEOTIDE SEQUENCE</scope>
</reference>
<dbReference type="PANTHER" id="PTHR43681">
    <property type="entry name" value="TRANSMEMBRANE GTPASE FZO"/>
    <property type="match status" value="1"/>
</dbReference>
<dbReference type="Gene3D" id="3.40.50.300">
    <property type="entry name" value="P-loop containing nucleotide triphosphate hydrolases"/>
    <property type="match status" value="1"/>
</dbReference>
<feature type="compositionally biased region" description="Basic and acidic residues" evidence="1">
    <location>
        <begin position="281"/>
        <end position="298"/>
    </location>
</feature>
<feature type="compositionally biased region" description="Acidic residues" evidence="1">
    <location>
        <begin position="266"/>
        <end position="280"/>
    </location>
</feature>
<dbReference type="OrthoDB" id="422720at2759"/>
<accession>A0A9N9M8W4</accession>
<dbReference type="InterPro" id="IPR027417">
    <property type="entry name" value="P-loop_NTPase"/>
</dbReference>
<feature type="region of interest" description="Disordered" evidence="1">
    <location>
        <begin position="660"/>
        <end position="695"/>
    </location>
</feature>
<dbReference type="PANTHER" id="PTHR43681:SF1">
    <property type="entry name" value="SARCALUMENIN"/>
    <property type="match status" value="1"/>
</dbReference>
<evidence type="ECO:0000313" key="4">
    <source>
        <dbReference type="EMBL" id="CAG9759256.1"/>
    </source>
</evidence>
<dbReference type="Gene3D" id="1.10.268.20">
    <property type="match status" value="2"/>
</dbReference>
<evidence type="ECO:0000259" key="3">
    <source>
        <dbReference type="PROSITE" id="PS51390"/>
    </source>
</evidence>
<organism evidence="4 5">
    <name type="scientific">Ceutorhynchus assimilis</name>
    <name type="common">cabbage seed weevil</name>
    <dbReference type="NCBI Taxonomy" id="467358"/>
    <lineage>
        <taxon>Eukaryota</taxon>
        <taxon>Metazoa</taxon>
        <taxon>Ecdysozoa</taxon>
        <taxon>Arthropoda</taxon>
        <taxon>Hexapoda</taxon>
        <taxon>Insecta</taxon>
        <taxon>Pterygota</taxon>
        <taxon>Neoptera</taxon>
        <taxon>Endopterygota</taxon>
        <taxon>Coleoptera</taxon>
        <taxon>Polyphaga</taxon>
        <taxon>Cucujiformia</taxon>
        <taxon>Curculionidae</taxon>
        <taxon>Ceutorhynchinae</taxon>
        <taxon>Ceutorhynchus</taxon>
    </lineage>
</organism>
<feature type="signal peptide" evidence="2">
    <location>
        <begin position="1"/>
        <end position="24"/>
    </location>
</feature>
<feature type="compositionally biased region" description="Acidic residues" evidence="1">
    <location>
        <begin position="130"/>
        <end position="153"/>
    </location>
</feature>
<feature type="region of interest" description="Disordered" evidence="1">
    <location>
        <begin position="1333"/>
        <end position="1355"/>
    </location>
</feature>
<feature type="region of interest" description="Disordered" evidence="1">
    <location>
        <begin position="733"/>
        <end position="764"/>
    </location>
</feature>
<feature type="domain" description="WAP" evidence="3">
    <location>
        <begin position="21"/>
        <end position="68"/>
    </location>
</feature>
<keyword evidence="2" id="KW-0732">Signal</keyword>
<feature type="region of interest" description="Disordered" evidence="1">
    <location>
        <begin position="593"/>
        <end position="618"/>
    </location>
</feature>
<sequence>MEVYPRSSWFLVLLGFALIAVTLQETTDCPTPDQVSCTSGTKCSSNEDCQSKEKCCANPCYTKRCIPVTKDLIGDAETDGPSENDCRPYIEKALKELEIGEVALKEPSEKDESAEDIPTVEITDDSSHQEDEDGGASDETGGEEEKSPEEDVLQESVHDKSEEESRETPDEKDREKSDERTESEEETRPKEELVEEIEKEDKASVEDDAIAREELQQASPDAAKAENQEKVEEAKIVRREAPEIPIESVLIQVAADLHEYESSAEASEEGGDQIEAEIPEAESKEESIENIAKSKELADDITNEVVNEEPSKESAAATESAEEGGCPPPSEVSCTEGELCTKHRNCGENEICCPNKCYRQRCTPGSVPQEELDAESASDESAEAKSEEKSVPSTPGGSCPPPNEVSCIGGELCTKHRSCGENEICCPNKCYRRRCTPGSVPQEELDAESASEESEEVKSEEKAAPSTPGGSCPAPKDISCTEGELCTKHRHCRENEICCPNKCYRRRCIPGTALQEELDAESASEESEEAKSAEKTEPSTPESGCPPPSKVSCTDGDLCSKHRHCGDEQICCPNKCYRRRCTPGTATSAELAAELDEDSQEESGEKSAEKPAAKRPDTGCPVPNEVSCVEGDLCSKHKHCGPKEICCPNKCYRRRCTPGTPTDEDLEGESDEDSKEEQPKGAAPVSSVPNKDTGCPERDGVPCGGEKCNKNKECDTGEICCANKCYRKVCVSGKPASDEQEEDSEEDTKEDTIVEAESQGGCPPTDKVSCVEGERCGNDDDCGSEEICCPNKCYNKRCILGTKKGGEESVEEVSAEEPPPPPPKTKVKIPEPKKVVEIKKEYKAPPPPPPPPAPKKQVEKPEIKVPAIPSKPIRFESTTEEDESYEKNGEAAVEELSLDTDFPTDLRPRDHVEQLLKIDQDATKLEKVQNKVYEETLKELKRLYENAIKPLEVLYKYRDLSNRHFGDAEIFSKPLILFMGPWSGGKSSIINYLLNNEYNETSLRTGAEPSPAYFNILMHGDEPEIIDGAELAADFTFSGLQKFGQGLEERLRGVKLPVRLLEKVNIVEIPGILEVRKQVSRVFPFNDACQWFIDRADIIFLVYDPSKLDVGPETEAILDQLKGREHQTRIILNKADQVKPEELMRVQGALIWNISPLMSSPQPPVMYTTSLWSRSYEPWAPIRLLQAQERAFLRDLRTAVDRRVENKIASARRFAVRVRNHAKMVDCYLTTYYNHKSVFGNRKQVANEIIERPQDYHIYEGLSTLTNISRYDLPDPDVYRDFFKLNPLYEFQQLSATCTYFRGCPINRLDIAIAYDLPELIGTYKRNLEEAITTANNPPKESPPIKKPKKTAPGS</sequence>
<dbReference type="GO" id="GO:0005576">
    <property type="term" value="C:extracellular region"/>
    <property type="evidence" value="ECO:0007669"/>
    <property type="project" value="InterPro"/>
</dbReference>
<evidence type="ECO:0000313" key="5">
    <source>
        <dbReference type="Proteomes" id="UP001152799"/>
    </source>
</evidence>
<dbReference type="EMBL" id="OU892277">
    <property type="protein sequence ID" value="CAG9759256.1"/>
    <property type="molecule type" value="Genomic_DNA"/>
</dbReference>